<dbReference type="PANTHER" id="PTHR36449">
    <property type="entry name" value="ACETYLTRANSFERASE-RELATED"/>
    <property type="match status" value="1"/>
</dbReference>
<comment type="catalytic activity">
    <reaction evidence="5">
        <text>glycyl-tRNA(Gly) + acetyl-CoA = N-acetylglycyl-tRNA(Gly) + CoA + H(+)</text>
        <dbReference type="Rhea" id="RHEA:81867"/>
        <dbReference type="Rhea" id="RHEA-COMP:9683"/>
        <dbReference type="Rhea" id="RHEA-COMP:19766"/>
        <dbReference type="ChEBI" id="CHEBI:15378"/>
        <dbReference type="ChEBI" id="CHEBI:57287"/>
        <dbReference type="ChEBI" id="CHEBI:57288"/>
        <dbReference type="ChEBI" id="CHEBI:78522"/>
        <dbReference type="ChEBI" id="CHEBI:232036"/>
    </reaction>
</comment>
<sequence length="165" mass="18528">MLTVKVLDPSHDRKLFDCGNPSLNNFLAQYAGQYAKKGLAKTYILADDSTPSKVLGFYSLSNLHIEPEVFNPNLKGFPTFINIPCCLIRRLAVDKHHKGQGLSKHLLAHALNTIIKLSTMSRISFAVVDAKSPDLISFYERFGFKRIHETSLRMYLNITKLSSTA</sequence>
<keyword evidence="3 7" id="KW-0808">Transferase</keyword>
<dbReference type="InterPro" id="IPR000182">
    <property type="entry name" value="GNAT_dom"/>
</dbReference>
<evidence type="ECO:0000259" key="6">
    <source>
        <dbReference type="PROSITE" id="PS51186"/>
    </source>
</evidence>
<dbReference type="InterPro" id="IPR016181">
    <property type="entry name" value="Acyl_CoA_acyltransferase"/>
</dbReference>
<dbReference type="EMBL" id="JABGBN010000004">
    <property type="protein sequence ID" value="NOL51887.1"/>
    <property type="molecule type" value="Genomic_DNA"/>
</dbReference>
<evidence type="ECO:0000256" key="1">
    <source>
        <dbReference type="ARBA" id="ARBA00022491"/>
    </source>
</evidence>
<keyword evidence="8" id="KW-1185">Reference proteome</keyword>
<proteinExistence type="predicted"/>
<evidence type="ECO:0000256" key="5">
    <source>
        <dbReference type="ARBA" id="ARBA00049880"/>
    </source>
</evidence>
<protein>
    <submittedName>
        <fullName evidence="7">GNAT family N-acetyltransferase</fullName>
    </submittedName>
</protein>
<dbReference type="SUPFAM" id="SSF55729">
    <property type="entry name" value="Acyl-CoA N-acyltransferases (Nat)"/>
    <property type="match status" value="1"/>
</dbReference>
<dbReference type="RefSeq" id="WP_171680580.1">
    <property type="nucleotide sequence ID" value="NZ_JABGBN010000004.1"/>
</dbReference>
<keyword evidence="2" id="KW-1277">Toxin-antitoxin system</keyword>
<evidence type="ECO:0000256" key="4">
    <source>
        <dbReference type="ARBA" id="ARBA00023315"/>
    </source>
</evidence>
<evidence type="ECO:0000256" key="2">
    <source>
        <dbReference type="ARBA" id="ARBA00022649"/>
    </source>
</evidence>
<organism evidence="7 8">
    <name type="scientific">Pelistega suis</name>
    <dbReference type="NCBI Taxonomy" id="1631957"/>
    <lineage>
        <taxon>Bacteria</taxon>
        <taxon>Pseudomonadati</taxon>
        <taxon>Pseudomonadota</taxon>
        <taxon>Betaproteobacteria</taxon>
        <taxon>Burkholderiales</taxon>
        <taxon>Alcaligenaceae</taxon>
        <taxon>Pelistega</taxon>
    </lineage>
</organism>
<keyword evidence="4" id="KW-0012">Acyltransferase</keyword>
<gene>
    <name evidence="7" type="ORF">HKX39_06855</name>
</gene>
<dbReference type="GO" id="GO:0016747">
    <property type="term" value="F:acyltransferase activity, transferring groups other than amino-acyl groups"/>
    <property type="evidence" value="ECO:0007669"/>
    <property type="project" value="InterPro"/>
</dbReference>
<evidence type="ECO:0000313" key="7">
    <source>
        <dbReference type="EMBL" id="NOL51887.1"/>
    </source>
</evidence>
<dbReference type="Gene3D" id="3.40.630.30">
    <property type="match status" value="1"/>
</dbReference>
<evidence type="ECO:0000256" key="3">
    <source>
        <dbReference type="ARBA" id="ARBA00022679"/>
    </source>
</evidence>
<keyword evidence="1" id="KW-0678">Repressor</keyword>
<comment type="caution">
    <text evidence="7">The sequence shown here is derived from an EMBL/GenBank/DDBJ whole genome shotgun (WGS) entry which is preliminary data.</text>
</comment>
<accession>A0A849PAE7</accession>
<dbReference type="Proteomes" id="UP000537862">
    <property type="component" value="Unassembled WGS sequence"/>
</dbReference>
<dbReference type="PANTHER" id="PTHR36449:SF1">
    <property type="entry name" value="ACETYLTRANSFERASE"/>
    <property type="match status" value="1"/>
</dbReference>
<name>A0A849PAE7_9BURK</name>
<dbReference type="Pfam" id="PF13508">
    <property type="entry name" value="Acetyltransf_7"/>
    <property type="match status" value="1"/>
</dbReference>
<feature type="domain" description="N-acetyltransferase" evidence="6">
    <location>
        <begin position="2"/>
        <end position="159"/>
    </location>
</feature>
<dbReference type="CDD" id="cd04301">
    <property type="entry name" value="NAT_SF"/>
    <property type="match status" value="1"/>
</dbReference>
<dbReference type="PROSITE" id="PS51186">
    <property type="entry name" value="GNAT"/>
    <property type="match status" value="1"/>
</dbReference>
<dbReference type="AlphaFoldDB" id="A0A849PAE7"/>
<reference evidence="7 8" key="1">
    <citation type="submission" date="2020-05" db="EMBL/GenBank/DDBJ databases">
        <authorList>
            <person name="Niu N."/>
        </authorList>
    </citation>
    <scope>NUCLEOTIDE SEQUENCE [LARGE SCALE GENOMIC DNA]</scope>
    <source>
        <strain evidence="7 8">3340-03</strain>
    </source>
</reference>
<evidence type="ECO:0000313" key="8">
    <source>
        <dbReference type="Proteomes" id="UP000537862"/>
    </source>
</evidence>